<sequence length="74" mass="8014">MAQPVHLKLFCNAFGIMAPGAGERTALEEDCRTEAGAVLTGHALDIEVADFCHINTGCDFPLQLFRFAVLCRCS</sequence>
<proteinExistence type="predicted"/>
<reference evidence="1" key="1">
    <citation type="submission" date="2019-08" db="EMBL/GenBank/DDBJ databases">
        <authorList>
            <person name="Kucharzyk K."/>
            <person name="Murdoch R.W."/>
            <person name="Higgins S."/>
            <person name="Loffler F."/>
        </authorList>
    </citation>
    <scope>NUCLEOTIDE SEQUENCE</scope>
</reference>
<evidence type="ECO:0000313" key="1">
    <source>
        <dbReference type="EMBL" id="MPN00592.1"/>
    </source>
</evidence>
<dbReference type="AlphaFoldDB" id="A0A645EH38"/>
<organism evidence="1">
    <name type="scientific">bioreactor metagenome</name>
    <dbReference type="NCBI Taxonomy" id="1076179"/>
    <lineage>
        <taxon>unclassified sequences</taxon>
        <taxon>metagenomes</taxon>
        <taxon>ecological metagenomes</taxon>
    </lineage>
</organism>
<name>A0A645EH38_9ZZZZ</name>
<protein>
    <submittedName>
        <fullName evidence="1">Uncharacterized protein</fullName>
    </submittedName>
</protein>
<dbReference type="EMBL" id="VSSQ01046628">
    <property type="protein sequence ID" value="MPN00592.1"/>
    <property type="molecule type" value="Genomic_DNA"/>
</dbReference>
<accession>A0A645EH38</accession>
<gene>
    <name evidence="1" type="ORF">SDC9_147788</name>
</gene>
<comment type="caution">
    <text evidence="1">The sequence shown here is derived from an EMBL/GenBank/DDBJ whole genome shotgun (WGS) entry which is preliminary data.</text>
</comment>